<organism evidence="2 3">
    <name type="scientific">Peptostreptococcus porci</name>
    <dbReference type="NCBI Taxonomy" id="2652282"/>
    <lineage>
        <taxon>Bacteria</taxon>
        <taxon>Bacillati</taxon>
        <taxon>Bacillota</taxon>
        <taxon>Clostridia</taxon>
        <taxon>Peptostreptococcales</taxon>
        <taxon>Peptostreptococcaceae</taxon>
        <taxon>Peptostreptococcus</taxon>
    </lineage>
</organism>
<evidence type="ECO:0000313" key="3">
    <source>
        <dbReference type="Proteomes" id="UP000440713"/>
    </source>
</evidence>
<dbReference type="RefSeq" id="WP_154538430.1">
    <property type="nucleotide sequence ID" value="NZ_JAXFGK010000027.1"/>
</dbReference>
<protein>
    <submittedName>
        <fullName evidence="2">Uncharacterized protein</fullName>
    </submittedName>
</protein>
<feature type="transmembrane region" description="Helical" evidence="1">
    <location>
        <begin position="311"/>
        <end position="327"/>
    </location>
</feature>
<evidence type="ECO:0000256" key="1">
    <source>
        <dbReference type="SAM" id="Phobius"/>
    </source>
</evidence>
<dbReference type="EMBL" id="VUNE01000004">
    <property type="protein sequence ID" value="MST62957.1"/>
    <property type="molecule type" value="Genomic_DNA"/>
</dbReference>
<evidence type="ECO:0000313" key="2">
    <source>
        <dbReference type="EMBL" id="MST62957.1"/>
    </source>
</evidence>
<feature type="transmembrane region" description="Helical" evidence="1">
    <location>
        <begin position="368"/>
        <end position="388"/>
    </location>
</feature>
<reference evidence="2 3" key="1">
    <citation type="submission" date="2019-08" db="EMBL/GenBank/DDBJ databases">
        <title>In-depth cultivation of the pig gut microbiome towards novel bacterial diversity and tailored functional studies.</title>
        <authorList>
            <person name="Wylensek D."/>
            <person name="Hitch T.C.A."/>
            <person name="Clavel T."/>
        </authorList>
    </citation>
    <scope>NUCLEOTIDE SEQUENCE [LARGE SCALE GENOMIC DNA]</scope>
    <source>
        <strain evidence="2 3">WCA-SAB-591-4A-A</strain>
    </source>
</reference>
<dbReference type="Proteomes" id="UP000440713">
    <property type="component" value="Unassembled WGS sequence"/>
</dbReference>
<keyword evidence="1" id="KW-0812">Transmembrane</keyword>
<keyword evidence="1" id="KW-1133">Transmembrane helix</keyword>
<feature type="transmembrane region" description="Helical" evidence="1">
    <location>
        <begin position="12"/>
        <end position="33"/>
    </location>
</feature>
<proteinExistence type="predicted"/>
<comment type="caution">
    <text evidence="2">The sequence shown here is derived from an EMBL/GenBank/DDBJ whole genome shotgun (WGS) entry which is preliminary data.</text>
</comment>
<dbReference type="AlphaFoldDB" id="A0A6N7XHW5"/>
<name>A0A6N7XHW5_9FIRM</name>
<feature type="transmembrane region" description="Helical" evidence="1">
    <location>
        <begin position="179"/>
        <end position="200"/>
    </location>
</feature>
<keyword evidence="1" id="KW-0472">Membrane</keyword>
<sequence>MKYEIKKIFSSSSFFVVMVLIFILSIVSPVLTIKNYETLDKNGNLIHGTEAIKYEKQNMSRFEVLDSNLLNSALNYFKKNDNEDVYSNMEDKYPGILSLLIMAYSPPKIFDKDNLKKITNADDFYDKRVEVVEGHLNLYYSVKMFDDWEKKDILKYAKALKTPIKYGFHEGWIRLFENIRAITIVVMILAILMSSQIFTYESETGMSEVLQSFKGKVLKKVVNNKIKSVYLILFIVYTILVWGIFIAFNKYFYLDYELPIQISSAYLLSIHNYSFFESFVYQYISGLTSILSISTISMIVNRHCKKSITSLVYNVLITATQVLAPMIDKLPFFIRKFAGILPANGALFNFNLISQQVYNWFGIHTLKIFSICILNVVIICTGLLILNFTKRKA</sequence>
<gene>
    <name evidence="2" type="ORF">FYJ71_08230</name>
</gene>
<feature type="transmembrane region" description="Helical" evidence="1">
    <location>
        <begin position="229"/>
        <end position="248"/>
    </location>
</feature>
<feature type="transmembrane region" description="Helical" evidence="1">
    <location>
        <begin position="280"/>
        <end position="299"/>
    </location>
</feature>
<keyword evidence="3" id="KW-1185">Reference proteome</keyword>
<accession>A0A6N7XHW5</accession>